<keyword evidence="3" id="KW-1185">Reference proteome</keyword>
<proteinExistence type="predicted"/>
<feature type="transmembrane region" description="Helical" evidence="1">
    <location>
        <begin position="78"/>
        <end position="100"/>
    </location>
</feature>
<comment type="caution">
    <text evidence="2">The sequence shown here is derived from an EMBL/GenBank/DDBJ whole genome shotgun (WGS) entry which is preliminary data.</text>
</comment>
<dbReference type="AlphaFoldDB" id="A0A7W7SFE4"/>
<evidence type="ECO:0000313" key="3">
    <source>
        <dbReference type="Proteomes" id="UP000573327"/>
    </source>
</evidence>
<sequence length="257" mass="26337">MDFAAPLLRAALVVATATAATTISLAVRSRRAGRPRAGGWCLVRWSRYTAATGGAAAILISLPAIGGRLEAATGVDNLGMLAAHLFGVLAIVGVRALLVTWTYPPAAWFRAVRIRFGAAVAVAAALTVFALTTPSGIDLTNEYAHVDGAANYLLVIDGYWAVTGAAIARDCVPLAIDNAHAGHRSIAAAQALIAAGGVASAVWGATEGAFVAVTQIHGEAWNVSVQDTVSSTCAGLFGLFLFSGIAACSIRPARTRR</sequence>
<protein>
    <submittedName>
        <fullName evidence="2">Uncharacterized protein</fullName>
    </submittedName>
</protein>
<dbReference type="Proteomes" id="UP000573327">
    <property type="component" value="Unassembled WGS sequence"/>
</dbReference>
<dbReference type="RefSeq" id="WP_184919794.1">
    <property type="nucleotide sequence ID" value="NZ_JACHJR010000001.1"/>
</dbReference>
<name>A0A7W7SFE4_9ACTN</name>
<keyword evidence="1" id="KW-0812">Transmembrane</keyword>
<feature type="transmembrane region" description="Helical" evidence="1">
    <location>
        <begin position="229"/>
        <end position="250"/>
    </location>
</feature>
<accession>A0A7W7SFE4</accession>
<keyword evidence="1" id="KW-1133">Transmembrane helix</keyword>
<reference evidence="2 3" key="1">
    <citation type="submission" date="2020-08" db="EMBL/GenBank/DDBJ databases">
        <title>Sequencing the genomes of 1000 actinobacteria strains.</title>
        <authorList>
            <person name="Klenk H.-P."/>
        </authorList>
    </citation>
    <scope>NUCLEOTIDE SEQUENCE [LARGE SCALE GENOMIC DNA]</scope>
    <source>
        <strain evidence="2 3">DSM 44786</strain>
    </source>
</reference>
<evidence type="ECO:0000256" key="1">
    <source>
        <dbReference type="SAM" id="Phobius"/>
    </source>
</evidence>
<dbReference type="EMBL" id="JACHJR010000001">
    <property type="protein sequence ID" value="MBB4949445.1"/>
    <property type="molecule type" value="Genomic_DNA"/>
</dbReference>
<keyword evidence="1" id="KW-0472">Membrane</keyword>
<feature type="transmembrane region" description="Helical" evidence="1">
    <location>
        <begin position="6"/>
        <end position="27"/>
    </location>
</feature>
<evidence type="ECO:0000313" key="2">
    <source>
        <dbReference type="EMBL" id="MBB4949445.1"/>
    </source>
</evidence>
<feature type="transmembrane region" description="Helical" evidence="1">
    <location>
        <begin position="48"/>
        <end position="66"/>
    </location>
</feature>
<feature type="transmembrane region" description="Helical" evidence="1">
    <location>
        <begin position="112"/>
        <end position="131"/>
    </location>
</feature>
<organism evidence="2 3">
    <name type="scientific">Kitasatospora gansuensis</name>
    <dbReference type="NCBI Taxonomy" id="258050"/>
    <lineage>
        <taxon>Bacteria</taxon>
        <taxon>Bacillati</taxon>
        <taxon>Actinomycetota</taxon>
        <taxon>Actinomycetes</taxon>
        <taxon>Kitasatosporales</taxon>
        <taxon>Streptomycetaceae</taxon>
        <taxon>Kitasatospora</taxon>
    </lineage>
</organism>
<gene>
    <name evidence="2" type="ORF">F4556_004980</name>
</gene>